<dbReference type="PANTHER" id="PTHR43776:SF7">
    <property type="entry name" value="D,D-DIPEPTIDE TRANSPORT ATP-BINDING PROTEIN DDPF-RELATED"/>
    <property type="match status" value="1"/>
</dbReference>
<dbReference type="PANTHER" id="PTHR43776">
    <property type="entry name" value="TRANSPORT ATP-BINDING PROTEIN"/>
    <property type="match status" value="1"/>
</dbReference>
<protein>
    <submittedName>
        <fullName evidence="7">Dipeptide ABC transporter ATP-binding protein</fullName>
    </submittedName>
</protein>
<organism evidence="7 8">
    <name type="scientific">Aureimonas fodinaquatilis</name>
    <dbReference type="NCBI Taxonomy" id="2565783"/>
    <lineage>
        <taxon>Bacteria</taxon>
        <taxon>Pseudomonadati</taxon>
        <taxon>Pseudomonadota</taxon>
        <taxon>Alphaproteobacteria</taxon>
        <taxon>Hyphomicrobiales</taxon>
        <taxon>Aurantimonadaceae</taxon>
        <taxon>Aureimonas</taxon>
    </lineage>
</organism>
<comment type="similarity">
    <text evidence="2">Belongs to the ABC transporter superfamily.</text>
</comment>
<evidence type="ECO:0000313" key="8">
    <source>
        <dbReference type="Proteomes" id="UP000324738"/>
    </source>
</evidence>
<comment type="caution">
    <text evidence="7">The sequence shown here is derived from an EMBL/GenBank/DDBJ whole genome shotgun (WGS) entry which is preliminary data.</text>
</comment>
<keyword evidence="4" id="KW-0547">Nucleotide-binding</keyword>
<evidence type="ECO:0000256" key="3">
    <source>
        <dbReference type="ARBA" id="ARBA00022448"/>
    </source>
</evidence>
<dbReference type="InterPro" id="IPR013563">
    <property type="entry name" value="Oligopep_ABC_C"/>
</dbReference>
<dbReference type="EMBL" id="VTWH01000001">
    <property type="protein sequence ID" value="KAA0971855.1"/>
    <property type="molecule type" value="Genomic_DNA"/>
</dbReference>
<dbReference type="InterPro" id="IPR050319">
    <property type="entry name" value="ABC_transp_ATP-bind"/>
</dbReference>
<dbReference type="InterPro" id="IPR003593">
    <property type="entry name" value="AAA+_ATPase"/>
</dbReference>
<evidence type="ECO:0000259" key="6">
    <source>
        <dbReference type="PROSITE" id="PS50893"/>
    </source>
</evidence>
<dbReference type="FunFam" id="3.40.50.300:FF:000016">
    <property type="entry name" value="Oligopeptide ABC transporter ATP-binding component"/>
    <property type="match status" value="1"/>
</dbReference>
<reference evidence="7 8" key="1">
    <citation type="submission" date="2019-08" db="EMBL/GenBank/DDBJ databases">
        <title>Aureimonas fodiniaquatilis sp. nov., isolated from a coal mine wastewater.</title>
        <authorList>
            <person name="Kim W."/>
        </authorList>
    </citation>
    <scope>NUCLEOTIDE SEQUENCE [LARGE SCALE GENOMIC DNA]</scope>
    <source>
        <strain evidence="7 8">CAU 1482</strain>
    </source>
</reference>
<evidence type="ECO:0000313" key="7">
    <source>
        <dbReference type="EMBL" id="KAA0971855.1"/>
    </source>
</evidence>
<keyword evidence="3" id="KW-0813">Transport</keyword>
<proteinExistence type="inferred from homology"/>
<dbReference type="Pfam" id="PF00005">
    <property type="entry name" value="ABC_tran"/>
    <property type="match status" value="1"/>
</dbReference>
<dbReference type="SUPFAM" id="SSF52540">
    <property type="entry name" value="P-loop containing nucleoside triphosphate hydrolases"/>
    <property type="match status" value="1"/>
</dbReference>
<dbReference type="PROSITE" id="PS00211">
    <property type="entry name" value="ABC_TRANSPORTER_1"/>
    <property type="match status" value="1"/>
</dbReference>
<evidence type="ECO:0000256" key="5">
    <source>
        <dbReference type="ARBA" id="ARBA00022840"/>
    </source>
</evidence>
<gene>
    <name evidence="7" type="ORF">FPY71_01615</name>
</gene>
<dbReference type="GO" id="GO:0015833">
    <property type="term" value="P:peptide transport"/>
    <property type="evidence" value="ECO:0007669"/>
    <property type="project" value="InterPro"/>
</dbReference>
<name>A0A5B0E149_9HYPH</name>
<dbReference type="SMART" id="SM00382">
    <property type="entry name" value="AAA"/>
    <property type="match status" value="1"/>
</dbReference>
<evidence type="ECO:0000256" key="1">
    <source>
        <dbReference type="ARBA" id="ARBA00004417"/>
    </source>
</evidence>
<dbReference type="GO" id="GO:0005886">
    <property type="term" value="C:plasma membrane"/>
    <property type="evidence" value="ECO:0007669"/>
    <property type="project" value="UniProtKB-SubCell"/>
</dbReference>
<dbReference type="AlphaFoldDB" id="A0A5B0E149"/>
<dbReference type="InterPro" id="IPR027417">
    <property type="entry name" value="P-loop_NTPase"/>
</dbReference>
<dbReference type="PROSITE" id="PS50893">
    <property type="entry name" value="ABC_TRANSPORTER_2"/>
    <property type="match status" value="1"/>
</dbReference>
<accession>A0A5B0E149</accession>
<dbReference type="OrthoDB" id="8456289at2"/>
<dbReference type="InterPro" id="IPR017871">
    <property type="entry name" value="ABC_transporter-like_CS"/>
</dbReference>
<dbReference type="NCBIfam" id="NF008453">
    <property type="entry name" value="PRK11308.1"/>
    <property type="match status" value="1"/>
</dbReference>
<keyword evidence="8" id="KW-1185">Reference proteome</keyword>
<dbReference type="GO" id="GO:0055085">
    <property type="term" value="P:transmembrane transport"/>
    <property type="evidence" value="ECO:0007669"/>
    <property type="project" value="UniProtKB-ARBA"/>
</dbReference>
<dbReference type="Proteomes" id="UP000324738">
    <property type="component" value="Unassembled WGS sequence"/>
</dbReference>
<dbReference type="CDD" id="cd03257">
    <property type="entry name" value="ABC_NikE_OppD_transporters"/>
    <property type="match status" value="1"/>
</dbReference>
<comment type="subcellular location">
    <subcellularLocation>
        <location evidence="1">Cell inner membrane</location>
        <topology evidence="1">Peripheral membrane protein</topology>
    </subcellularLocation>
</comment>
<sequence>MSDQPLLEVDGLTKHFGGVTGLFGRKTPILRAVNDVSLKVGEGETLGLVGESGCGKSTLGRCISQLQEPTAGSVKFNGRELIGLKGNDLRAMRREIQVIFQDPYGSLNPRKTVGSILSEAFRIHKLHPRAQWRDRVVELLETVGLLPSHIDRFPHEFSGGQRQRISIARALTLRPRLIVADEPVSALDVSVQSQVLNLMMSLQRSHRLAYLFISHDLRVVRHISDRVGVMYFGRIVETSATKALFDGPLHPYTKSLLSAVPKTGRRKNNDRLILQGELPSPIRPPTGCSFHPRCPFRGERCSSEEPELRQVMPGRWVSCHYPLLEDQRGLDSVPQYVGEAK</sequence>
<keyword evidence="5 7" id="KW-0067">ATP-binding</keyword>
<evidence type="ECO:0000256" key="4">
    <source>
        <dbReference type="ARBA" id="ARBA00022741"/>
    </source>
</evidence>
<feature type="domain" description="ABC transporter" evidence="6">
    <location>
        <begin position="7"/>
        <end position="257"/>
    </location>
</feature>
<dbReference type="RefSeq" id="WP_149296983.1">
    <property type="nucleotide sequence ID" value="NZ_VTWH01000001.1"/>
</dbReference>
<dbReference type="GO" id="GO:0016887">
    <property type="term" value="F:ATP hydrolysis activity"/>
    <property type="evidence" value="ECO:0007669"/>
    <property type="project" value="InterPro"/>
</dbReference>
<dbReference type="NCBIfam" id="TIGR01727">
    <property type="entry name" value="oligo_HPY"/>
    <property type="match status" value="1"/>
</dbReference>
<dbReference type="Pfam" id="PF08352">
    <property type="entry name" value="oligo_HPY"/>
    <property type="match status" value="1"/>
</dbReference>
<dbReference type="GO" id="GO:0005524">
    <property type="term" value="F:ATP binding"/>
    <property type="evidence" value="ECO:0007669"/>
    <property type="project" value="UniProtKB-KW"/>
</dbReference>
<evidence type="ECO:0000256" key="2">
    <source>
        <dbReference type="ARBA" id="ARBA00005417"/>
    </source>
</evidence>
<dbReference type="InterPro" id="IPR003439">
    <property type="entry name" value="ABC_transporter-like_ATP-bd"/>
</dbReference>
<dbReference type="Gene3D" id="3.40.50.300">
    <property type="entry name" value="P-loop containing nucleotide triphosphate hydrolases"/>
    <property type="match status" value="1"/>
</dbReference>